<comment type="pathway">
    <text evidence="7">Carbohydrate biosynthesis; gluconeogenesis.</text>
</comment>
<dbReference type="PROSITE" id="PS00174">
    <property type="entry name" value="P_GLUCOSE_ISOMERASE_2"/>
    <property type="match status" value="1"/>
</dbReference>
<dbReference type="UniPathway" id="UPA00109">
    <property type="reaction ID" value="UER00181"/>
</dbReference>
<evidence type="ECO:0000256" key="6">
    <source>
        <dbReference type="ARBA" id="ARBA00029321"/>
    </source>
</evidence>
<dbReference type="EMBL" id="FMXQ01000006">
    <property type="protein sequence ID" value="SDB41119.1"/>
    <property type="molecule type" value="Genomic_DNA"/>
</dbReference>
<dbReference type="InterPro" id="IPR023096">
    <property type="entry name" value="G6P_Isomerase_C"/>
</dbReference>
<comment type="function">
    <text evidence="7">Catalyzes the reversible isomerization of glucose-6-phosphate to fructose-6-phosphate.</text>
</comment>
<dbReference type="Gene3D" id="3.40.50.10490">
    <property type="entry name" value="Glucose-6-phosphate isomerase like protein, domain 1"/>
    <property type="match status" value="2"/>
</dbReference>
<dbReference type="PROSITE" id="PS51463">
    <property type="entry name" value="P_GLUCOSE_ISOMERASE_3"/>
    <property type="match status" value="1"/>
</dbReference>
<dbReference type="SUPFAM" id="SSF53697">
    <property type="entry name" value="SIS domain"/>
    <property type="match status" value="1"/>
</dbReference>
<comment type="pathway">
    <text evidence="1 7 8">Carbohydrate degradation; glycolysis; D-glyceraldehyde 3-phosphate and glycerone phosphate from D-glucose: step 2/4.</text>
</comment>
<feature type="active site" evidence="7">
    <location>
        <position position="513"/>
    </location>
</feature>
<dbReference type="CDD" id="cd05015">
    <property type="entry name" value="SIS_PGI_1"/>
    <property type="match status" value="1"/>
</dbReference>
<comment type="catalytic activity">
    <reaction evidence="6 7 8">
        <text>alpha-D-glucose 6-phosphate = beta-D-fructose 6-phosphate</text>
        <dbReference type="Rhea" id="RHEA:11816"/>
        <dbReference type="ChEBI" id="CHEBI:57634"/>
        <dbReference type="ChEBI" id="CHEBI:58225"/>
        <dbReference type="EC" id="5.3.1.9"/>
    </reaction>
</comment>
<proteinExistence type="inferred from homology"/>
<gene>
    <name evidence="7" type="primary">pgi</name>
    <name evidence="9" type="ORF">SAMN02982931_03119</name>
</gene>
<dbReference type="Gene3D" id="1.10.1390.10">
    <property type="match status" value="1"/>
</dbReference>
<name>A0A1G6D7S8_9HYPH</name>
<evidence type="ECO:0000256" key="5">
    <source>
        <dbReference type="ARBA" id="ARBA00023235"/>
    </source>
</evidence>
<accession>A0A1G6D7S8</accession>
<dbReference type="InterPro" id="IPR001672">
    <property type="entry name" value="G6P_Isomerase"/>
</dbReference>
<dbReference type="OrthoDB" id="140919at2"/>
<evidence type="ECO:0000313" key="10">
    <source>
        <dbReference type="Proteomes" id="UP000199071"/>
    </source>
</evidence>
<dbReference type="PANTHER" id="PTHR11469:SF1">
    <property type="entry name" value="GLUCOSE-6-PHOSPHATE ISOMERASE"/>
    <property type="match status" value="1"/>
</dbReference>
<dbReference type="GO" id="GO:0005829">
    <property type="term" value="C:cytosol"/>
    <property type="evidence" value="ECO:0007669"/>
    <property type="project" value="TreeGrafter"/>
</dbReference>
<keyword evidence="10" id="KW-1185">Reference proteome</keyword>
<dbReference type="RefSeq" id="WP_090877565.1">
    <property type="nucleotide sequence ID" value="NZ_FMXQ01000006.1"/>
</dbReference>
<evidence type="ECO:0000256" key="8">
    <source>
        <dbReference type="RuleBase" id="RU000612"/>
    </source>
</evidence>
<dbReference type="STRING" id="665467.SAMN02982931_03119"/>
<evidence type="ECO:0000256" key="4">
    <source>
        <dbReference type="ARBA" id="ARBA00023152"/>
    </source>
</evidence>
<comment type="similarity">
    <text evidence="2 7 8">Belongs to the GPI family.</text>
</comment>
<organism evidence="9 10">
    <name type="scientific">Bauldia litoralis</name>
    <dbReference type="NCBI Taxonomy" id="665467"/>
    <lineage>
        <taxon>Bacteria</taxon>
        <taxon>Pseudomonadati</taxon>
        <taxon>Pseudomonadota</taxon>
        <taxon>Alphaproteobacteria</taxon>
        <taxon>Hyphomicrobiales</taxon>
        <taxon>Kaistiaceae</taxon>
        <taxon>Bauldia</taxon>
    </lineage>
</organism>
<dbReference type="InterPro" id="IPR046348">
    <property type="entry name" value="SIS_dom_sf"/>
</dbReference>
<dbReference type="Pfam" id="PF00342">
    <property type="entry name" value="PGI"/>
    <property type="match status" value="1"/>
</dbReference>
<dbReference type="NCBIfam" id="NF001211">
    <property type="entry name" value="PRK00179.1"/>
    <property type="match status" value="1"/>
</dbReference>
<keyword evidence="7" id="KW-0963">Cytoplasm</keyword>
<dbReference type="Proteomes" id="UP000199071">
    <property type="component" value="Unassembled WGS sequence"/>
</dbReference>
<feature type="active site" description="Proton donor" evidence="7">
    <location>
        <position position="352"/>
    </location>
</feature>
<dbReference type="InterPro" id="IPR035482">
    <property type="entry name" value="SIS_PGI_2"/>
</dbReference>
<evidence type="ECO:0000256" key="2">
    <source>
        <dbReference type="ARBA" id="ARBA00006604"/>
    </source>
</evidence>
<dbReference type="PRINTS" id="PR00662">
    <property type="entry name" value="G6PISOMERASE"/>
</dbReference>
<dbReference type="InterPro" id="IPR018189">
    <property type="entry name" value="Phosphoglucose_isomerase_CS"/>
</dbReference>
<reference evidence="9 10" key="1">
    <citation type="submission" date="2016-10" db="EMBL/GenBank/DDBJ databases">
        <authorList>
            <person name="de Groot N.N."/>
        </authorList>
    </citation>
    <scope>NUCLEOTIDE SEQUENCE [LARGE SCALE GENOMIC DNA]</scope>
    <source>
        <strain evidence="9 10">ATCC 35022</strain>
    </source>
</reference>
<keyword evidence="3 7" id="KW-0312">Gluconeogenesis</keyword>
<dbReference type="GO" id="GO:0004347">
    <property type="term" value="F:glucose-6-phosphate isomerase activity"/>
    <property type="evidence" value="ECO:0007669"/>
    <property type="project" value="UniProtKB-UniRule"/>
</dbReference>
<evidence type="ECO:0000256" key="7">
    <source>
        <dbReference type="HAMAP-Rule" id="MF_00473"/>
    </source>
</evidence>
<dbReference type="EC" id="5.3.1.9" evidence="7"/>
<dbReference type="HAMAP" id="MF_00473">
    <property type="entry name" value="G6P_isomerase"/>
    <property type="match status" value="1"/>
</dbReference>
<keyword evidence="5 7" id="KW-0413">Isomerase</keyword>
<dbReference type="GO" id="GO:0051156">
    <property type="term" value="P:glucose 6-phosphate metabolic process"/>
    <property type="evidence" value="ECO:0007669"/>
    <property type="project" value="TreeGrafter"/>
</dbReference>
<dbReference type="CDD" id="cd05016">
    <property type="entry name" value="SIS_PGI_2"/>
    <property type="match status" value="1"/>
</dbReference>
<dbReference type="InterPro" id="IPR035476">
    <property type="entry name" value="SIS_PGI_1"/>
</dbReference>
<dbReference type="GO" id="GO:0006094">
    <property type="term" value="P:gluconeogenesis"/>
    <property type="evidence" value="ECO:0007669"/>
    <property type="project" value="UniProtKB-UniRule"/>
</dbReference>
<dbReference type="UniPathway" id="UPA00138"/>
<keyword evidence="4 7" id="KW-0324">Glycolysis</keyword>
<evidence type="ECO:0000256" key="1">
    <source>
        <dbReference type="ARBA" id="ARBA00004926"/>
    </source>
</evidence>
<protein>
    <recommendedName>
        <fullName evidence="7">Glucose-6-phosphate isomerase</fullName>
        <shortName evidence="7">GPI</shortName>
        <ecNumber evidence="7">5.3.1.9</ecNumber>
    </recommendedName>
    <alternativeName>
        <fullName evidence="7">Phosphoglucose isomerase</fullName>
        <shortName evidence="7">PGI</shortName>
    </alternativeName>
    <alternativeName>
        <fullName evidence="7">Phosphohexose isomerase</fullName>
        <shortName evidence="7">PHI</shortName>
    </alternativeName>
</protein>
<evidence type="ECO:0000256" key="3">
    <source>
        <dbReference type="ARBA" id="ARBA00022432"/>
    </source>
</evidence>
<dbReference type="GO" id="GO:0048029">
    <property type="term" value="F:monosaccharide binding"/>
    <property type="evidence" value="ECO:0007669"/>
    <property type="project" value="TreeGrafter"/>
</dbReference>
<dbReference type="GO" id="GO:0006096">
    <property type="term" value="P:glycolytic process"/>
    <property type="evidence" value="ECO:0007669"/>
    <property type="project" value="UniProtKB-UniRule"/>
</dbReference>
<sequence>MRSVNSDMIQAFAALDTHRSVVAKTPMRDKFSGDPERFKRFSISFRDLLLDYSKNQIDAETMPLLFALGKAAGVEAHRAAMFAGEAINKTENRSVLHIALRSLPDEIFRSGGVNVVPEVHAVLNRMAAFSDGVRSGEIRGSGGQFTDVVNIGIGGSDLGPRMACLALSPYHDGPRTHFVSNVDGADIRDVLEGLDPDRTLFLIASKTFTTVETMTNAATARAWIVERVGEEHVGAHFAAMSTATDKVKAFGMSEDRMFPFWDWVGGRYSVWSAIGLSLMIAIGPAGFSSFLGGARAMDDHFRTEPLERNLPAILGLIGVWNRNILGFPALGILPYEQRLARLPAYFQQLDMESNGKRVKVAGGATVMGHTGPLVFGEPGTNGQHAFYQLLHQGTDVIPCDFMVGAYSDAKEDYNHHALLLSNCFAQTEALMRGRTIAEAREELKGEGMAPPDIERLAPHKVFPGNRPTNTLLYKRLDPETLGMIIALYEHKIFVQGTIWGINSFDQWGVELGKALAKTLLPMVEGKQSTDGKDASTAGLIAAARLLRGG</sequence>
<evidence type="ECO:0000313" key="9">
    <source>
        <dbReference type="EMBL" id="SDB41119.1"/>
    </source>
</evidence>
<dbReference type="GO" id="GO:0097367">
    <property type="term" value="F:carbohydrate derivative binding"/>
    <property type="evidence" value="ECO:0007669"/>
    <property type="project" value="InterPro"/>
</dbReference>
<feature type="active site" evidence="7">
    <location>
        <position position="384"/>
    </location>
</feature>
<comment type="subcellular location">
    <subcellularLocation>
        <location evidence="7">Cytoplasm</location>
    </subcellularLocation>
</comment>
<dbReference type="PANTHER" id="PTHR11469">
    <property type="entry name" value="GLUCOSE-6-PHOSPHATE ISOMERASE"/>
    <property type="match status" value="1"/>
</dbReference>
<dbReference type="AlphaFoldDB" id="A0A1G6D7S8"/>
<dbReference type="PROSITE" id="PS00765">
    <property type="entry name" value="P_GLUCOSE_ISOMERASE_1"/>
    <property type="match status" value="1"/>
</dbReference>